<feature type="transmembrane region" description="Helical" evidence="1">
    <location>
        <begin position="74"/>
        <end position="94"/>
    </location>
</feature>
<protein>
    <submittedName>
        <fullName evidence="2">Uncharacterized protein</fullName>
    </submittedName>
</protein>
<keyword evidence="3" id="KW-1185">Reference proteome</keyword>
<proteinExistence type="predicted"/>
<reference evidence="2 3" key="1">
    <citation type="submission" date="2013-09" db="EMBL/GenBank/DDBJ databases">
        <title>Complete genome sequence of Spiroplasma mirum suckling mouse cataract agent.</title>
        <authorList>
            <person name="Landry C.A."/>
            <person name="Bastian F.O."/>
            <person name="Thune R.L."/>
        </authorList>
    </citation>
    <scope>NUCLEOTIDE SEQUENCE [LARGE SCALE GENOMIC DNA]</scope>
    <source>
        <strain evidence="2 3">SMCA</strain>
    </source>
</reference>
<evidence type="ECO:0000313" key="2">
    <source>
        <dbReference type="EMBL" id="AHI58184.1"/>
    </source>
</evidence>
<dbReference type="Proteomes" id="UP000019260">
    <property type="component" value="Chromosome"/>
</dbReference>
<sequence length="96" mass="11409">MVNKIKKTNAKQLGEFIFKQQPWGLYWKLMLLFLKSFRRNFQNIFFVFIMSVFFMVIFYFVLRDIYQNGTNMIKANYILLAPMTAGITSLATTITE</sequence>
<name>W6AWT3_9MOLU</name>
<gene>
    <name evidence="2" type="ORF">P344_04295</name>
</gene>
<keyword evidence="1" id="KW-0472">Membrane</keyword>
<dbReference type="PATRIC" id="fig|838561.3.peg.817"/>
<evidence type="ECO:0000256" key="1">
    <source>
        <dbReference type="SAM" id="Phobius"/>
    </source>
</evidence>
<keyword evidence="1" id="KW-1133">Transmembrane helix</keyword>
<dbReference type="STRING" id="838561.P344_04295"/>
<organism evidence="2 3">
    <name type="scientific">Spiroplasma mirum ATCC 29335</name>
    <dbReference type="NCBI Taxonomy" id="838561"/>
    <lineage>
        <taxon>Bacteria</taxon>
        <taxon>Bacillati</taxon>
        <taxon>Mycoplasmatota</taxon>
        <taxon>Mollicutes</taxon>
        <taxon>Entomoplasmatales</taxon>
        <taxon>Spiroplasmataceae</taxon>
        <taxon>Spiroplasma</taxon>
    </lineage>
</organism>
<keyword evidence="1" id="KW-0812">Transmembrane</keyword>
<accession>W6AWT3</accession>
<evidence type="ECO:0000313" key="3">
    <source>
        <dbReference type="Proteomes" id="UP000019260"/>
    </source>
</evidence>
<dbReference type="AlphaFoldDB" id="W6AWT3"/>
<dbReference type="KEGG" id="smia:P344_04295"/>
<dbReference type="RefSeq" id="WP_025317490.1">
    <property type="nucleotide sequence ID" value="NZ_CP002082.1"/>
</dbReference>
<feature type="transmembrane region" description="Helical" evidence="1">
    <location>
        <begin position="41"/>
        <end position="62"/>
    </location>
</feature>
<dbReference type="EMBL" id="CP006720">
    <property type="protein sequence ID" value="AHI58184.1"/>
    <property type="molecule type" value="Genomic_DNA"/>
</dbReference>
<dbReference type="HOGENOM" id="CLU_2358294_0_0_14"/>